<name>A0ABD0L178_9CAEN</name>
<evidence type="ECO:0000313" key="1">
    <source>
        <dbReference type="EMBL" id="KAK7493048.1"/>
    </source>
</evidence>
<organism evidence="1 2">
    <name type="scientific">Batillaria attramentaria</name>
    <dbReference type="NCBI Taxonomy" id="370345"/>
    <lineage>
        <taxon>Eukaryota</taxon>
        <taxon>Metazoa</taxon>
        <taxon>Spiralia</taxon>
        <taxon>Lophotrochozoa</taxon>
        <taxon>Mollusca</taxon>
        <taxon>Gastropoda</taxon>
        <taxon>Caenogastropoda</taxon>
        <taxon>Sorbeoconcha</taxon>
        <taxon>Cerithioidea</taxon>
        <taxon>Batillariidae</taxon>
        <taxon>Batillaria</taxon>
    </lineage>
</organism>
<dbReference type="Proteomes" id="UP001519460">
    <property type="component" value="Unassembled WGS sequence"/>
</dbReference>
<evidence type="ECO:0000313" key="2">
    <source>
        <dbReference type="Proteomes" id="UP001519460"/>
    </source>
</evidence>
<dbReference type="EMBL" id="JACVVK020000097">
    <property type="protein sequence ID" value="KAK7493048.1"/>
    <property type="molecule type" value="Genomic_DNA"/>
</dbReference>
<keyword evidence="2" id="KW-1185">Reference proteome</keyword>
<gene>
    <name evidence="1" type="ORF">BaRGS_00015778</name>
</gene>
<sequence>MVRRERRYSPSQCENYEANLVSTCWIAKPRPLSRLTNFEGICPTPRCSHYRWPKSGFSPQITAGKRQPQVAGLLIIPVHFTDLTDQYRSSRRVVVAVVEKGRHGEGWWVIEMT</sequence>
<protein>
    <submittedName>
        <fullName evidence="1">Uncharacterized protein</fullName>
    </submittedName>
</protein>
<dbReference type="AlphaFoldDB" id="A0ABD0L178"/>
<comment type="caution">
    <text evidence="1">The sequence shown here is derived from an EMBL/GenBank/DDBJ whole genome shotgun (WGS) entry which is preliminary data.</text>
</comment>
<accession>A0ABD0L178</accession>
<reference evidence="1 2" key="1">
    <citation type="journal article" date="2023" name="Sci. Data">
        <title>Genome assembly of the Korean intertidal mud-creeper Batillaria attramentaria.</title>
        <authorList>
            <person name="Patra A.K."/>
            <person name="Ho P.T."/>
            <person name="Jun S."/>
            <person name="Lee S.J."/>
            <person name="Kim Y."/>
            <person name="Won Y.J."/>
        </authorList>
    </citation>
    <scope>NUCLEOTIDE SEQUENCE [LARGE SCALE GENOMIC DNA]</scope>
    <source>
        <strain evidence="1">Wonlab-2016</strain>
    </source>
</reference>
<proteinExistence type="predicted"/>